<dbReference type="InterPro" id="IPR036463">
    <property type="entry name" value="Urease_gamma_sf"/>
</dbReference>
<reference evidence="4 5" key="1">
    <citation type="submission" date="2018-08" db="EMBL/GenBank/DDBJ databases">
        <title>A genome reference for cultivated species of the human gut microbiota.</title>
        <authorList>
            <person name="Zou Y."/>
            <person name="Xue W."/>
            <person name="Luo G."/>
        </authorList>
    </citation>
    <scope>NUCLEOTIDE SEQUENCE [LARGE SCALE GENOMIC DNA]</scope>
    <source>
        <strain evidence="4 5">AF29-2</strain>
    </source>
</reference>
<dbReference type="NCBIfam" id="NF009712">
    <property type="entry name" value="PRK13241.1"/>
    <property type="match status" value="1"/>
</dbReference>
<dbReference type="InterPro" id="IPR050069">
    <property type="entry name" value="Urease_subunit"/>
</dbReference>
<dbReference type="GO" id="GO:0016151">
    <property type="term" value="F:nickel cation binding"/>
    <property type="evidence" value="ECO:0007669"/>
    <property type="project" value="InterPro"/>
</dbReference>
<dbReference type="AlphaFoldDB" id="A0A411ZXG3"/>
<comment type="caution">
    <text evidence="4">The sequence shown here is derived from an EMBL/GenBank/DDBJ whole genome shotgun (WGS) entry which is preliminary data.</text>
</comment>
<proteinExistence type="inferred from homology"/>
<comment type="similarity">
    <text evidence="3">Belongs to the urease gamma subunit family.</text>
</comment>
<gene>
    <name evidence="4" type="primary">ureA</name>
    <name evidence="4" type="ORF">DWZ11_02945</name>
</gene>
<evidence type="ECO:0000256" key="1">
    <source>
        <dbReference type="ARBA" id="ARBA00022801"/>
    </source>
</evidence>
<evidence type="ECO:0000256" key="2">
    <source>
        <dbReference type="ARBA" id="ARBA00047778"/>
    </source>
</evidence>
<comment type="subcellular location">
    <subcellularLocation>
        <location evidence="3">Cytoplasm</location>
    </subcellularLocation>
</comment>
<dbReference type="GO" id="GO:0009039">
    <property type="term" value="F:urease activity"/>
    <property type="evidence" value="ECO:0007669"/>
    <property type="project" value="UniProtKB-EC"/>
</dbReference>
<keyword evidence="1 3" id="KW-0378">Hydrolase</keyword>
<dbReference type="Proteomes" id="UP000284662">
    <property type="component" value="Unassembled WGS sequence"/>
</dbReference>
<evidence type="ECO:0000313" key="4">
    <source>
        <dbReference type="EMBL" id="RGQ07515.1"/>
    </source>
</evidence>
<accession>A0A411ZXG3</accession>
<comment type="catalytic activity">
    <reaction evidence="2 3">
        <text>urea + 2 H2O + H(+) = hydrogencarbonate + 2 NH4(+)</text>
        <dbReference type="Rhea" id="RHEA:20557"/>
        <dbReference type="ChEBI" id="CHEBI:15377"/>
        <dbReference type="ChEBI" id="CHEBI:15378"/>
        <dbReference type="ChEBI" id="CHEBI:16199"/>
        <dbReference type="ChEBI" id="CHEBI:17544"/>
        <dbReference type="ChEBI" id="CHEBI:28938"/>
        <dbReference type="EC" id="3.5.1.5"/>
    </reaction>
</comment>
<dbReference type="GO" id="GO:0043419">
    <property type="term" value="P:urea catabolic process"/>
    <property type="evidence" value="ECO:0007669"/>
    <property type="project" value="InterPro"/>
</dbReference>
<protein>
    <recommendedName>
        <fullName evidence="3">Urease subunit gamma</fullName>
        <ecNumber evidence="3">3.5.1.5</ecNumber>
    </recommendedName>
</protein>
<name>A0A411ZXG3_9FIRM</name>
<dbReference type="Pfam" id="PF00547">
    <property type="entry name" value="Urease_gamma"/>
    <property type="match status" value="1"/>
</dbReference>
<dbReference type="PANTHER" id="PTHR33569:SF1">
    <property type="entry name" value="UREASE"/>
    <property type="match status" value="1"/>
</dbReference>
<sequence length="100" mass="11295">MHLNNKDLDKLILHYVGELAKQRHQRGLLLNYTEAVAYISSEMMEMARDGRSVTEIMNLATKILTKKDVMDGVSSMVHEVQVEATCLDGTKLITVHNPIQ</sequence>
<organism evidence="4 5">
    <name type="scientific">Megamonas rupellensis</name>
    <dbReference type="NCBI Taxonomy" id="491921"/>
    <lineage>
        <taxon>Bacteria</taxon>
        <taxon>Bacillati</taxon>
        <taxon>Bacillota</taxon>
        <taxon>Negativicutes</taxon>
        <taxon>Selenomonadales</taxon>
        <taxon>Selenomonadaceae</taxon>
        <taxon>Megamonas</taxon>
    </lineage>
</organism>
<evidence type="ECO:0000256" key="3">
    <source>
        <dbReference type="RuleBase" id="RU003850"/>
    </source>
</evidence>
<dbReference type="PANTHER" id="PTHR33569">
    <property type="entry name" value="UREASE"/>
    <property type="match status" value="1"/>
</dbReference>
<dbReference type="GO" id="GO:0005737">
    <property type="term" value="C:cytoplasm"/>
    <property type="evidence" value="ECO:0007669"/>
    <property type="project" value="UniProtKB-SubCell"/>
</dbReference>
<dbReference type="SUPFAM" id="SSF54111">
    <property type="entry name" value="Urease, gamma-subunit"/>
    <property type="match status" value="1"/>
</dbReference>
<evidence type="ECO:0000313" key="5">
    <source>
        <dbReference type="Proteomes" id="UP000284662"/>
    </source>
</evidence>
<dbReference type="Gene3D" id="3.30.280.10">
    <property type="entry name" value="Urease, gamma-like subunit"/>
    <property type="match status" value="1"/>
</dbReference>
<dbReference type="NCBIfam" id="TIGR00193">
    <property type="entry name" value="urease_gam"/>
    <property type="match status" value="1"/>
</dbReference>
<dbReference type="EC" id="3.5.1.5" evidence="3"/>
<dbReference type="InterPro" id="IPR002026">
    <property type="entry name" value="Urease_gamma/gamma-beta_su"/>
</dbReference>
<dbReference type="RefSeq" id="WP_117976201.1">
    <property type="nucleotide sequence ID" value="NZ_QRST01000003.1"/>
</dbReference>
<dbReference type="EMBL" id="QRST01000003">
    <property type="protein sequence ID" value="RGQ07515.1"/>
    <property type="molecule type" value="Genomic_DNA"/>
</dbReference>
<dbReference type="CDD" id="cd00390">
    <property type="entry name" value="Urease_gamma"/>
    <property type="match status" value="1"/>
</dbReference>